<proteinExistence type="predicted"/>
<protein>
    <submittedName>
        <fullName evidence="2">Uncharacterized protein</fullName>
    </submittedName>
</protein>
<dbReference type="Proteomes" id="UP001596337">
    <property type="component" value="Unassembled WGS sequence"/>
</dbReference>
<feature type="region of interest" description="Disordered" evidence="1">
    <location>
        <begin position="375"/>
        <end position="404"/>
    </location>
</feature>
<evidence type="ECO:0000256" key="1">
    <source>
        <dbReference type="SAM" id="MobiDB-lite"/>
    </source>
</evidence>
<name>A0ABW2C1Y3_9PSEU</name>
<feature type="compositionally biased region" description="Basic and acidic residues" evidence="1">
    <location>
        <begin position="321"/>
        <end position="331"/>
    </location>
</feature>
<dbReference type="RefSeq" id="WP_345402829.1">
    <property type="nucleotide sequence ID" value="NZ_BAABLA010000112.1"/>
</dbReference>
<gene>
    <name evidence="2" type="ORF">ACFQGD_18965</name>
</gene>
<evidence type="ECO:0000313" key="2">
    <source>
        <dbReference type="EMBL" id="MFC6869226.1"/>
    </source>
</evidence>
<feature type="region of interest" description="Disordered" evidence="1">
    <location>
        <begin position="1"/>
        <end position="89"/>
    </location>
</feature>
<evidence type="ECO:0000313" key="3">
    <source>
        <dbReference type="Proteomes" id="UP001596337"/>
    </source>
</evidence>
<organism evidence="2 3">
    <name type="scientific">Haloechinothrix salitolerans</name>
    <dbReference type="NCBI Taxonomy" id="926830"/>
    <lineage>
        <taxon>Bacteria</taxon>
        <taxon>Bacillati</taxon>
        <taxon>Actinomycetota</taxon>
        <taxon>Actinomycetes</taxon>
        <taxon>Pseudonocardiales</taxon>
        <taxon>Pseudonocardiaceae</taxon>
        <taxon>Haloechinothrix</taxon>
    </lineage>
</organism>
<feature type="compositionally biased region" description="Basic and acidic residues" evidence="1">
    <location>
        <begin position="163"/>
        <end position="179"/>
    </location>
</feature>
<feature type="region of interest" description="Disordered" evidence="1">
    <location>
        <begin position="311"/>
        <end position="331"/>
    </location>
</feature>
<reference evidence="3" key="1">
    <citation type="journal article" date="2019" name="Int. J. Syst. Evol. Microbiol.">
        <title>The Global Catalogue of Microorganisms (GCM) 10K type strain sequencing project: providing services to taxonomists for standard genome sequencing and annotation.</title>
        <authorList>
            <consortium name="The Broad Institute Genomics Platform"/>
            <consortium name="The Broad Institute Genome Sequencing Center for Infectious Disease"/>
            <person name="Wu L."/>
            <person name="Ma J."/>
        </authorList>
    </citation>
    <scope>NUCLEOTIDE SEQUENCE [LARGE SCALE GENOMIC DNA]</scope>
    <source>
        <strain evidence="3">KCTC 32255</strain>
    </source>
</reference>
<feature type="region of interest" description="Disordered" evidence="1">
    <location>
        <begin position="260"/>
        <end position="279"/>
    </location>
</feature>
<dbReference type="EMBL" id="JBHSXX010000001">
    <property type="protein sequence ID" value="MFC6869226.1"/>
    <property type="molecule type" value="Genomic_DNA"/>
</dbReference>
<feature type="compositionally biased region" description="Acidic residues" evidence="1">
    <location>
        <begin position="31"/>
        <end position="43"/>
    </location>
</feature>
<keyword evidence="3" id="KW-1185">Reference proteome</keyword>
<sequence>MTMGENLDTEQGNEPEAGAERDVEHGGTTDDVGDREDGVDSGDESTTIEHTADEPPALCALDGCDNPLPPRPVDQHGRRKGGRPSSYCCKSHADAASRARRVAQAAAVIDPLSDLRQASESLSAVTTPVVEAITALQERFSAAEEGAIAQVRRAEEEAGAARSEAEDAVARAERSDRARNAALVQAREDRQAREKAEKAAVTATAEAEAVTKQAWEKVAEHERAAGAADAARVVAENARDELAATLRSARAELDALREEREALRRERDEARTELEEQRSEVALLSERLSSARAQQAAAENAAEHARKEVARTQDQAAELVEEARRQRADRDDALNRLAEEHAARRVAEQTAEAAQATVESLRTALAEANARVDTLLGSQRSPNDITHESAEPENVAVSTERAEG</sequence>
<feature type="compositionally biased region" description="Basic and acidic residues" evidence="1">
    <location>
        <begin position="18"/>
        <end position="28"/>
    </location>
</feature>
<comment type="caution">
    <text evidence="2">The sequence shown here is derived from an EMBL/GenBank/DDBJ whole genome shotgun (WGS) entry which is preliminary data.</text>
</comment>
<feature type="compositionally biased region" description="Basic and acidic residues" evidence="1">
    <location>
        <begin position="186"/>
        <end position="198"/>
    </location>
</feature>
<accession>A0ABW2C1Y3</accession>
<feature type="region of interest" description="Disordered" evidence="1">
    <location>
        <begin position="156"/>
        <end position="207"/>
    </location>
</feature>